<organism evidence="2 3">
    <name type="scientific">Clostridium chromiireducens</name>
    <dbReference type="NCBI Taxonomy" id="225345"/>
    <lineage>
        <taxon>Bacteria</taxon>
        <taxon>Bacillati</taxon>
        <taxon>Bacillota</taxon>
        <taxon>Clostridia</taxon>
        <taxon>Eubacteriales</taxon>
        <taxon>Clostridiaceae</taxon>
        <taxon>Clostridium</taxon>
    </lineage>
</organism>
<sequence length="166" mass="18882">MKDVLSDTFLIIATLILFIVGPIYVSYQSLDNIIYQEVKAATNDFQKEVRKNGYIDLNTYNLYLNRLNSTGKIYDIELIHTSNLVYPDTSTAEGFSTQRISYGNKSIIPIIYDNKKYTMKYGDDFKIEVKEKVPGFSAMLIGLATAQINIQTQFWADGGMVQNEAF</sequence>
<keyword evidence="1" id="KW-0812">Transmembrane</keyword>
<comment type="caution">
    <text evidence="2">The sequence shown here is derived from an EMBL/GenBank/DDBJ whole genome shotgun (WGS) entry which is preliminary data.</text>
</comment>
<evidence type="ECO:0000256" key="1">
    <source>
        <dbReference type="SAM" id="Phobius"/>
    </source>
</evidence>
<evidence type="ECO:0000313" key="3">
    <source>
        <dbReference type="Proteomes" id="UP000656077"/>
    </source>
</evidence>
<evidence type="ECO:0000313" key="2">
    <source>
        <dbReference type="EMBL" id="MVX63750.1"/>
    </source>
</evidence>
<protein>
    <submittedName>
        <fullName evidence="2">Uncharacterized protein</fullName>
    </submittedName>
</protein>
<keyword evidence="1" id="KW-0472">Membrane</keyword>
<dbReference type="RefSeq" id="WP_160358844.1">
    <property type="nucleotide sequence ID" value="NZ_WSRQ01000010.1"/>
</dbReference>
<proteinExistence type="predicted"/>
<dbReference type="Proteomes" id="UP000656077">
    <property type="component" value="Unassembled WGS sequence"/>
</dbReference>
<keyword evidence="1" id="KW-1133">Transmembrane helix</keyword>
<name>A0A964RLQ5_9CLOT</name>
<reference evidence="2" key="1">
    <citation type="submission" date="2019-12" db="EMBL/GenBank/DDBJ databases">
        <title>Microbes associate with the intestines of laboratory mice.</title>
        <authorList>
            <person name="Navarre W."/>
            <person name="Wong E."/>
        </authorList>
    </citation>
    <scope>NUCLEOTIDE SEQUENCE</scope>
    <source>
        <strain evidence="2">NM79_F5</strain>
    </source>
</reference>
<gene>
    <name evidence="2" type="ORF">GKZ28_08585</name>
</gene>
<feature type="transmembrane region" description="Helical" evidence="1">
    <location>
        <begin position="9"/>
        <end position="27"/>
    </location>
</feature>
<dbReference type="EMBL" id="WSRQ01000010">
    <property type="protein sequence ID" value="MVX63750.1"/>
    <property type="molecule type" value="Genomic_DNA"/>
</dbReference>
<dbReference type="AlphaFoldDB" id="A0A964RLQ5"/>
<accession>A0A964RLQ5</accession>